<gene>
    <name evidence="2" type="ORF">NE675_10920</name>
</gene>
<reference evidence="2 3" key="1">
    <citation type="submission" date="2022-06" db="EMBL/GenBank/DDBJ databases">
        <title>Isolation of gut microbiota from human fecal samples.</title>
        <authorList>
            <person name="Pamer E.G."/>
            <person name="Barat B."/>
            <person name="Waligurski E."/>
            <person name="Medina S."/>
            <person name="Paddock L."/>
            <person name="Mostad J."/>
        </authorList>
    </citation>
    <scope>NUCLEOTIDE SEQUENCE [LARGE SCALE GENOMIC DNA]</scope>
    <source>
        <strain evidence="2 3">DFI.1.1</strain>
    </source>
</reference>
<feature type="domain" description="Glycosyltransferase 2-like" evidence="1">
    <location>
        <begin position="8"/>
        <end position="112"/>
    </location>
</feature>
<sequence length="308" mass="35809">MNNQPVVSICIPTKKRVDIVRETLKSLLSQDADKTLYEICISDNSETDETKNLIEKEFSDVPNLYYRKSDCQGFLNSIEALKLGNGKLLKLHNDYSKFKPGALREIINVSQKYGDKSGVIFFAMGTIDGPKNISEHEDFDSFLNFISYMSTWSSAFSIWKKDMEKLIEDNIQVDSMFPHTTLLFSLTGKEQYIVDNHEYVESIPLKKKGGYNLIDNFVRIYLTMVHSLLIDKSITQQTYDKIENGIIKFCAYWYALVKTNPNLTFSFENKEKLISKQCGNWAVYRFSIYFYLYYYPKAILRKLIKVNN</sequence>
<dbReference type="Pfam" id="PF00535">
    <property type="entry name" value="Glycos_transf_2"/>
    <property type="match status" value="1"/>
</dbReference>
<dbReference type="EMBL" id="JANGEW010000027">
    <property type="protein sequence ID" value="MCQ5343529.1"/>
    <property type="molecule type" value="Genomic_DNA"/>
</dbReference>
<dbReference type="CDD" id="cd00761">
    <property type="entry name" value="Glyco_tranf_GTA_type"/>
    <property type="match status" value="1"/>
</dbReference>
<dbReference type="Gene3D" id="3.90.550.10">
    <property type="entry name" value="Spore Coat Polysaccharide Biosynthesis Protein SpsA, Chain A"/>
    <property type="match status" value="1"/>
</dbReference>
<dbReference type="InterPro" id="IPR029044">
    <property type="entry name" value="Nucleotide-diphossugar_trans"/>
</dbReference>
<evidence type="ECO:0000313" key="3">
    <source>
        <dbReference type="Proteomes" id="UP001206692"/>
    </source>
</evidence>
<dbReference type="SUPFAM" id="SSF53448">
    <property type="entry name" value="Nucleotide-diphospho-sugar transferases"/>
    <property type="match status" value="1"/>
</dbReference>
<comment type="caution">
    <text evidence="2">The sequence shown here is derived from an EMBL/GenBank/DDBJ whole genome shotgun (WGS) entry which is preliminary data.</text>
</comment>
<dbReference type="RefSeq" id="WP_172980578.1">
    <property type="nucleotide sequence ID" value="NZ_JAJCIO010000029.1"/>
</dbReference>
<dbReference type="Proteomes" id="UP001206692">
    <property type="component" value="Unassembled WGS sequence"/>
</dbReference>
<proteinExistence type="predicted"/>
<name>A0ABT1SUH3_9FIRM</name>
<keyword evidence="3" id="KW-1185">Reference proteome</keyword>
<protein>
    <submittedName>
        <fullName evidence="2">Glycosyltransferase family 2 protein</fullName>
    </submittedName>
</protein>
<dbReference type="InterPro" id="IPR001173">
    <property type="entry name" value="Glyco_trans_2-like"/>
</dbReference>
<evidence type="ECO:0000313" key="2">
    <source>
        <dbReference type="EMBL" id="MCQ5343529.1"/>
    </source>
</evidence>
<evidence type="ECO:0000259" key="1">
    <source>
        <dbReference type="Pfam" id="PF00535"/>
    </source>
</evidence>
<organism evidence="2 3">
    <name type="scientific">Megasphaera massiliensis</name>
    <dbReference type="NCBI Taxonomy" id="1232428"/>
    <lineage>
        <taxon>Bacteria</taxon>
        <taxon>Bacillati</taxon>
        <taxon>Bacillota</taxon>
        <taxon>Negativicutes</taxon>
        <taxon>Veillonellales</taxon>
        <taxon>Veillonellaceae</taxon>
        <taxon>Megasphaera</taxon>
    </lineage>
</organism>
<accession>A0ABT1SUH3</accession>